<proteinExistence type="predicted"/>
<reference evidence="1 2" key="1">
    <citation type="submission" date="2014-04" db="EMBL/GenBank/DDBJ databases">
        <title>Evolutionary Origins and Diversification of the Mycorrhizal Mutualists.</title>
        <authorList>
            <consortium name="DOE Joint Genome Institute"/>
            <consortium name="Mycorrhizal Genomics Consortium"/>
            <person name="Kohler A."/>
            <person name="Kuo A."/>
            <person name="Nagy L.G."/>
            <person name="Floudas D."/>
            <person name="Copeland A."/>
            <person name="Barry K.W."/>
            <person name="Cichocki N."/>
            <person name="Veneault-Fourrey C."/>
            <person name="LaButti K."/>
            <person name="Lindquist E.A."/>
            <person name="Lipzen A."/>
            <person name="Lundell T."/>
            <person name="Morin E."/>
            <person name="Murat C."/>
            <person name="Riley R."/>
            <person name="Ohm R."/>
            <person name="Sun H."/>
            <person name="Tunlid A."/>
            <person name="Henrissat B."/>
            <person name="Grigoriev I.V."/>
            <person name="Hibbett D.S."/>
            <person name="Martin F."/>
        </authorList>
    </citation>
    <scope>NUCLEOTIDE SEQUENCE [LARGE SCALE GENOMIC DNA]</scope>
    <source>
        <strain evidence="1 2">Koide BX008</strain>
    </source>
</reference>
<sequence length="51" mass="5724">MSSATSQLRVLHAQFDKVYLSGKSSLSKWRIQAIYVHIATHAAQCKGYTLQ</sequence>
<name>A0A0C2SAG1_AMAMK</name>
<protein>
    <submittedName>
        <fullName evidence="1">Uncharacterized protein</fullName>
    </submittedName>
</protein>
<gene>
    <name evidence="1" type="ORF">M378DRAFT_168808</name>
</gene>
<dbReference type="Proteomes" id="UP000054549">
    <property type="component" value="Unassembled WGS sequence"/>
</dbReference>
<keyword evidence="2" id="KW-1185">Reference proteome</keyword>
<dbReference type="EMBL" id="KN818309">
    <property type="protein sequence ID" value="KIL59805.1"/>
    <property type="molecule type" value="Genomic_DNA"/>
</dbReference>
<dbReference type="HOGENOM" id="CLU_3105900_0_0_1"/>
<organism evidence="1 2">
    <name type="scientific">Amanita muscaria (strain Koide BX008)</name>
    <dbReference type="NCBI Taxonomy" id="946122"/>
    <lineage>
        <taxon>Eukaryota</taxon>
        <taxon>Fungi</taxon>
        <taxon>Dikarya</taxon>
        <taxon>Basidiomycota</taxon>
        <taxon>Agaricomycotina</taxon>
        <taxon>Agaricomycetes</taxon>
        <taxon>Agaricomycetidae</taxon>
        <taxon>Agaricales</taxon>
        <taxon>Pluteineae</taxon>
        <taxon>Amanitaceae</taxon>
        <taxon>Amanita</taxon>
    </lineage>
</organism>
<dbReference type="AlphaFoldDB" id="A0A0C2SAG1"/>
<evidence type="ECO:0000313" key="2">
    <source>
        <dbReference type="Proteomes" id="UP000054549"/>
    </source>
</evidence>
<evidence type="ECO:0000313" key="1">
    <source>
        <dbReference type="EMBL" id="KIL59805.1"/>
    </source>
</evidence>
<accession>A0A0C2SAG1</accession>
<dbReference type="InParanoid" id="A0A0C2SAG1"/>